<proteinExistence type="predicted"/>
<dbReference type="GO" id="GO:0009190">
    <property type="term" value="P:cyclic nucleotide biosynthetic process"/>
    <property type="evidence" value="ECO:0007669"/>
    <property type="project" value="InterPro"/>
</dbReference>
<feature type="domain" description="CHASE" evidence="10">
    <location>
        <begin position="242"/>
        <end position="344"/>
    </location>
</feature>
<dbReference type="InterPro" id="IPR006189">
    <property type="entry name" value="CHASE_dom"/>
</dbReference>
<feature type="region of interest" description="Disordered" evidence="7">
    <location>
        <begin position="173"/>
        <end position="216"/>
    </location>
</feature>
<evidence type="ECO:0008006" key="14">
    <source>
        <dbReference type="Google" id="ProtNLM"/>
    </source>
</evidence>
<evidence type="ECO:0000256" key="5">
    <source>
        <dbReference type="ARBA" id="ARBA00022989"/>
    </source>
</evidence>
<evidence type="ECO:0000256" key="1">
    <source>
        <dbReference type="ARBA" id="ARBA00004370"/>
    </source>
</evidence>
<dbReference type="PROSITE" id="PS50125">
    <property type="entry name" value="GUANYLATE_CYCLASE_2"/>
    <property type="match status" value="1"/>
</dbReference>
<evidence type="ECO:0000256" key="2">
    <source>
        <dbReference type="ARBA" id="ARBA00022692"/>
    </source>
</evidence>
<dbReference type="SMART" id="SM00044">
    <property type="entry name" value="CYCc"/>
    <property type="match status" value="1"/>
</dbReference>
<feature type="domain" description="Guanylate cyclase" evidence="9">
    <location>
        <begin position="533"/>
        <end position="656"/>
    </location>
</feature>
<dbReference type="EMBL" id="CAKOGP040001112">
    <property type="protein sequence ID" value="CAJ1942462.1"/>
    <property type="molecule type" value="Genomic_DNA"/>
</dbReference>
<evidence type="ECO:0000256" key="7">
    <source>
        <dbReference type="SAM" id="MobiDB-lite"/>
    </source>
</evidence>
<dbReference type="AlphaFoldDB" id="A0AAD2FLR2"/>
<dbReference type="PROSITE" id="PS51845">
    <property type="entry name" value="PDEASE_I_2"/>
    <property type="match status" value="1"/>
</dbReference>
<keyword evidence="6 8" id="KW-0472">Membrane</keyword>
<evidence type="ECO:0000259" key="11">
    <source>
        <dbReference type="PROSITE" id="PS51845"/>
    </source>
</evidence>
<feature type="compositionally biased region" description="Polar residues" evidence="7">
    <location>
        <begin position="204"/>
        <end position="216"/>
    </location>
</feature>
<name>A0AAD2FLR2_9STRA</name>
<dbReference type="PROSITE" id="PS50839">
    <property type="entry name" value="CHASE"/>
    <property type="match status" value="1"/>
</dbReference>
<dbReference type="SUPFAM" id="SSF109604">
    <property type="entry name" value="HD-domain/PDEase-like"/>
    <property type="match status" value="1"/>
</dbReference>
<keyword evidence="4" id="KW-0378">Hydrolase</keyword>
<dbReference type="GO" id="GO:0004114">
    <property type="term" value="F:3',5'-cyclic-nucleotide phosphodiesterase activity"/>
    <property type="evidence" value="ECO:0007669"/>
    <property type="project" value="InterPro"/>
</dbReference>
<keyword evidence="3" id="KW-0479">Metal-binding</keyword>
<dbReference type="Proteomes" id="UP001295423">
    <property type="component" value="Unassembled WGS sequence"/>
</dbReference>
<dbReference type="GO" id="GO:0046872">
    <property type="term" value="F:metal ion binding"/>
    <property type="evidence" value="ECO:0007669"/>
    <property type="project" value="UniProtKB-KW"/>
</dbReference>
<keyword evidence="13" id="KW-1185">Reference proteome</keyword>
<evidence type="ECO:0000259" key="9">
    <source>
        <dbReference type="PROSITE" id="PS50125"/>
    </source>
</evidence>
<accession>A0AAD2FLR2</accession>
<dbReference type="Pfam" id="PF00233">
    <property type="entry name" value="PDEase_I"/>
    <property type="match status" value="1"/>
</dbReference>
<dbReference type="Gene3D" id="3.30.70.1230">
    <property type="entry name" value="Nucleotide cyclase"/>
    <property type="match status" value="1"/>
</dbReference>
<feature type="transmembrane region" description="Helical" evidence="8">
    <location>
        <begin position="40"/>
        <end position="62"/>
    </location>
</feature>
<dbReference type="Gene3D" id="1.10.1300.10">
    <property type="entry name" value="3'5'-cyclic nucleotide phosphodiesterase, catalytic domain"/>
    <property type="match status" value="1"/>
</dbReference>
<dbReference type="InterPro" id="IPR001054">
    <property type="entry name" value="A/G_cyclase"/>
</dbReference>
<dbReference type="InterPro" id="IPR029787">
    <property type="entry name" value="Nucleotide_cyclase"/>
</dbReference>
<dbReference type="InterPro" id="IPR002073">
    <property type="entry name" value="PDEase_catalytic_dom"/>
</dbReference>
<dbReference type="PANTHER" id="PTHR11347">
    <property type="entry name" value="CYCLIC NUCLEOTIDE PHOSPHODIESTERASE"/>
    <property type="match status" value="1"/>
</dbReference>
<evidence type="ECO:0000256" key="6">
    <source>
        <dbReference type="ARBA" id="ARBA00023136"/>
    </source>
</evidence>
<feature type="compositionally biased region" description="Basic and acidic residues" evidence="7">
    <location>
        <begin position="192"/>
        <end position="203"/>
    </location>
</feature>
<dbReference type="GO" id="GO:0016020">
    <property type="term" value="C:membrane"/>
    <property type="evidence" value="ECO:0007669"/>
    <property type="project" value="UniProtKB-SubCell"/>
</dbReference>
<keyword evidence="2 8" id="KW-0812">Transmembrane</keyword>
<comment type="caution">
    <text evidence="12">The sequence shown here is derived from an EMBL/GenBank/DDBJ whole genome shotgun (WGS) entry which is preliminary data.</text>
</comment>
<reference evidence="12" key="1">
    <citation type="submission" date="2023-08" db="EMBL/GenBank/DDBJ databases">
        <authorList>
            <person name="Audoor S."/>
            <person name="Bilcke G."/>
        </authorList>
    </citation>
    <scope>NUCLEOTIDE SEQUENCE</scope>
</reference>
<dbReference type="CDD" id="cd07302">
    <property type="entry name" value="CHD"/>
    <property type="match status" value="1"/>
</dbReference>
<dbReference type="GO" id="GO:0035556">
    <property type="term" value="P:intracellular signal transduction"/>
    <property type="evidence" value="ECO:0007669"/>
    <property type="project" value="InterPro"/>
</dbReference>
<feature type="domain" description="PDEase" evidence="11">
    <location>
        <begin position="776"/>
        <end position="1002"/>
    </location>
</feature>
<dbReference type="InterPro" id="IPR036971">
    <property type="entry name" value="PDEase_catalytic_dom_sf"/>
</dbReference>
<dbReference type="SUPFAM" id="SSF55073">
    <property type="entry name" value="Nucleotide cyclase"/>
    <property type="match status" value="1"/>
</dbReference>
<gene>
    <name evidence="12" type="ORF">CYCCA115_LOCUS7959</name>
</gene>
<comment type="subcellular location">
    <subcellularLocation>
        <location evidence="1">Membrane</location>
    </subcellularLocation>
</comment>
<evidence type="ECO:0000313" key="12">
    <source>
        <dbReference type="EMBL" id="CAJ1942462.1"/>
    </source>
</evidence>
<evidence type="ECO:0000313" key="13">
    <source>
        <dbReference type="Proteomes" id="UP001295423"/>
    </source>
</evidence>
<evidence type="ECO:0000259" key="10">
    <source>
        <dbReference type="PROSITE" id="PS50839"/>
    </source>
</evidence>
<dbReference type="InterPro" id="IPR042240">
    <property type="entry name" value="CHASE_sf"/>
</dbReference>
<dbReference type="Gene3D" id="3.30.450.350">
    <property type="entry name" value="CHASE domain"/>
    <property type="match status" value="1"/>
</dbReference>
<protein>
    <recommendedName>
        <fullName evidence="14">Phosphodiesterase</fullName>
    </recommendedName>
</protein>
<organism evidence="12 13">
    <name type="scientific">Cylindrotheca closterium</name>
    <dbReference type="NCBI Taxonomy" id="2856"/>
    <lineage>
        <taxon>Eukaryota</taxon>
        <taxon>Sar</taxon>
        <taxon>Stramenopiles</taxon>
        <taxon>Ochrophyta</taxon>
        <taxon>Bacillariophyta</taxon>
        <taxon>Bacillariophyceae</taxon>
        <taxon>Bacillariophycidae</taxon>
        <taxon>Bacillariales</taxon>
        <taxon>Bacillariaceae</taxon>
        <taxon>Cylindrotheca</taxon>
    </lineage>
</organism>
<evidence type="ECO:0000256" key="8">
    <source>
        <dbReference type="SAM" id="Phobius"/>
    </source>
</evidence>
<dbReference type="Pfam" id="PF00211">
    <property type="entry name" value="Guanylate_cyc"/>
    <property type="match status" value="1"/>
</dbReference>
<sequence length="1163" mass="130877">MSQSIVEFLDEECPPMEDIFGTNDATNQPRRPRKKLKQMLTSVPFFLLLGHLVLSGLTITFITQNDRISFQSQFKSYADQLLDSFRSKFLGDFLILDALSIEISSQVAHGNMIWPMVTIPDFAEIAGNARKQLKAETLGLLPVVKGNQREEWEQYVMQNHEWIREAKLWEKSKEESPAMEAAEQDIPGARSEGNDRGLLEEGSHISSSNNGSTPANFSSGISSKIFTLSKDGEAIVDEGSGPFTPIWLTSPAPPETKSINYNLLSHPTFWQAIDSAVDSRDAVLSMVLNIESKHEVVTGTPTKYEYDPISAIYYPVFDNNSEDRELVGLLVSEIAWTHFFEDALPKSAKGLVCVVENACGQTFSYKVDGGSATFLGRGDLHDRSLDDMVITKGISFFVDVPGDFSAAPFDFEHCPFDINVYPSTELKEQHASPLELVFWSAVIILALVGFAVYQRKYKNTTDNQSIVILQRDFEADKGEASLVEKANSAMQSALYKLSGRHGISTSKFRATTKKMPSQFEDMEQEEDSMSYATVMFAEIAGFRRWSEGKGQEEKEEIINSIVNIFGATADQHGIGQFETVGHCFVAISGKKEAGSEHASAIVHFAAESRTKMMELFKKMSAPELSMRFGLNSGYLQTEDQRYLVFGDTVETGRHMLKKGKPNKIHVSVDTAELLNLEGNSNWLSPRSHPVVIKGIGSMNSFWIKTKYFQSENSMDVLDDMSTATGSTIGTLGEEDLWDETTRGNSTDPKQNFDGRLKKIVDRNVMMLLGYLKKIQARRITMQKLSPRINKRTEAEINVGENMIEEARELVMLPNFDSNLAANMVNSDLVVLPEKVEKELRLYVWSIASSYHANEFHNFEHATHVSVSMNKMLQKLSTTSAADKTYIGFGGKRSTTAELAAELDNRSFGIASDPLTEFTLMLSSLVHDVDHAGISNYQLIKEESPLASLYKNKSVAEQNSVDISWWLLMTPNFSSLREAIYYDASEKRRFRQLLVNCVVATDIMDRDMKVHRDRRWAKAFKTSKTTTKLFETIKSKDLQATVMIEHMIQAADAAHTMQNFRTYLKWNERQFEEMNKAFHDGREDMDPAGNWYKCELAFFDKVVIPLARRLRDCGAFGEAGGEYYRNAKENRDIWQSKGKGIVKRMVKSYAQKVAAAQEDTIVFS</sequence>
<keyword evidence="5 8" id="KW-1133">Transmembrane helix</keyword>
<evidence type="ECO:0000256" key="3">
    <source>
        <dbReference type="ARBA" id="ARBA00022723"/>
    </source>
</evidence>
<evidence type="ECO:0000256" key="4">
    <source>
        <dbReference type="ARBA" id="ARBA00022801"/>
    </source>
</evidence>